<keyword evidence="4" id="KW-1185">Reference proteome</keyword>
<dbReference type="AlphaFoldDB" id="A0A1M4YLH5"/>
<organism evidence="3 4">
    <name type="scientific">Schwartzia succinivorans DSM 10502</name>
    <dbReference type="NCBI Taxonomy" id="1123243"/>
    <lineage>
        <taxon>Bacteria</taxon>
        <taxon>Bacillati</taxon>
        <taxon>Bacillota</taxon>
        <taxon>Negativicutes</taxon>
        <taxon>Selenomonadales</taxon>
        <taxon>Selenomonadaceae</taxon>
        <taxon>Schwartzia</taxon>
    </lineage>
</organism>
<dbReference type="Pfam" id="PF03797">
    <property type="entry name" value="Autotransporter"/>
    <property type="match status" value="1"/>
</dbReference>
<accession>A0A1M4YLH5</accession>
<dbReference type="InterPro" id="IPR005546">
    <property type="entry name" value="Autotransporte_beta"/>
</dbReference>
<dbReference type="SUPFAM" id="SSF103515">
    <property type="entry name" value="Autotransporter"/>
    <property type="match status" value="1"/>
</dbReference>
<evidence type="ECO:0000313" key="3">
    <source>
        <dbReference type="EMBL" id="SHF06503.1"/>
    </source>
</evidence>
<gene>
    <name evidence="3" type="ORF">SAMN02745190_01795</name>
</gene>
<feature type="signal peptide" evidence="1">
    <location>
        <begin position="1"/>
        <end position="19"/>
    </location>
</feature>
<proteinExistence type="predicted"/>
<feature type="chain" id="PRO_5013336316" description="Autotransporter domain-containing protein" evidence="1">
    <location>
        <begin position="20"/>
        <end position="1207"/>
    </location>
</feature>
<dbReference type="SUPFAM" id="SSF55486">
    <property type="entry name" value="Metalloproteases ('zincins'), catalytic domain"/>
    <property type="match status" value="1"/>
</dbReference>
<dbReference type="SMART" id="SM00869">
    <property type="entry name" value="Autotransporter"/>
    <property type="match status" value="1"/>
</dbReference>
<evidence type="ECO:0000313" key="4">
    <source>
        <dbReference type="Proteomes" id="UP000184404"/>
    </source>
</evidence>
<protein>
    <recommendedName>
        <fullName evidence="2">Autotransporter domain-containing protein</fullName>
    </recommendedName>
</protein>
<dbReference type="STRING" id="1123243.SAMN02745190_01795"/>
<dbReference type="Proteomes" id="UP000184404">
    <property type="component" value="Unassembled WGS sequence"/>
</dbReference>
<dbReference type="Gene3D" id="2.40.128.130">
    <property type="entry name" value="Autotransporter beta-domain"/>
    <property type="match status" value="1"/>
</dbReference>
<dbReference type="EMBL" id="FQUG01000006">
    <property type="protein sequence ID" value="SHF06503.1"/>
    <property type="molecule type" value="Genomic_DNA"/>
</dbReference>
<keyword evidence="1" id="KW-0732">Signal</keyword>
<feature type="domain" description="Autotransporter" evidence="2">
    <location>
        <begin position="938"/>
        <end position="1207"/>
    </location>
</feature>
<evidence type="ECO:0000259" key="2">
    <source>
        <dbReference type="PROSITE" id="PS51208"/>
    </source>
</evidence>
<name>A0A1M4YLH5_9FIRM</name>
<reference evidence="3 4" key="1">
    <citation type="submission" date="2016-11" db="EMBL/GenBank/DDBJ databases">
        <authorList>
            <person name="Jaros S."/>
            <person name="Januszkiewicz K."/>
            <person name="Wedrychowicz H."/>
        </authorList>
    </citation>
    <scope>NUCLEOTIDE SEQUENCE [LARGE SCALE GENOMIC DNA]</scope>
    <source>
        <strain evidence="3 4">DSM 10502</strain>
    </source>
</reference>
<dbReference type="PROSITE" id="PS51208">
    <property type="entry name" value="AUTOTRANSPORTER"/>
    <property type="match status" value="1"/>
</dbReference>
<sequence>MTAMILAGLFSALPSHAFADDTEDVSVKTVYHNGEKFAEISFFPEGKGLGLDKEKDWFVDPSKYTPSVELKKATVSAAEYWADIIGDGAKNKDAWTIYLNTNEEKNAGAASYSIRATGDKNSFLKHEAFIKDQLQDGKELLVIDQDYINQHGTILPAGDYGFSEITVGKYFGAKRTRGAGVADCGWWVDADTVLPTNEQAADYVGTIRHELGHALGISLVKGERTIDSKKYSTIYSQVRSEDSWQLHLMDQTGKMAKPGMIISTSSDIPAGWSEDDVFIVDKATTSDGKGFAYFVGDNVRDALDGATFLGRSALPVNGWEGEGKSKFDGSHLQTAGMMSHRAYSNYTTFLEVELAVMQDLGYDIDRRAHFGRSVYGNGLTINNTNGYFARNSDGTAYLANTYSTVPLGVGLHIYGSNNTVTQSANILTRGTGATGVRVDGMGNTLIIPENTEIHADGYRGNGILVAYGRGQTVNQAGTVTASGQGGTGIRFDFGSSTNGAGDEYRGSYIRYVRSVSGGEITDSPENAKLTDMSVTDYNVAADELNGAMVENYNLSGTLVGGENAIYIAKNAFVKNINVNEGASIRGNITSDWKQFGDDACEGSYDKGNKPLRIQYGENHLGENGYEYSLYIPDLVTHLNFNTGMKYNWFITGKDNMKVFFNNGTSEYGGTADVVTVEVGKNAKLYGGSYILNDMSGKMAQGFSDNSTGWFINHGVIAPISTYDMAIVGKLDSDGAIGIATYNNGQQASKIVVEKNAKITDTELVNIEGQSYLPGQEYTFLSVKGNITGELDTHPGDYFSGFLNVGATNGKTTASLVRADNIGAMDGNQQAIYNSLDMIYNNTDAAGKGRVGKVYSLGTASAKEALTDMSSGTAMSAGLVMRQNTVMNALTARHRYLTHQANVPVNVPLSSFVNNYTATAPKPSASSADPGLSLIVPVELSEGGGLWFKFAKGWGSYGGDVSGHGFTASVGADYVASPKWKLGALYSFSKQSYGGQGDHRDTKDHRFGLYGDWRVGPHSAFLYVGAGWQNHDQKRHFYAGDNYNAKADYSGKTIEFNGRYSYDLDYGKQGWHNKPFASFQAVHYRQGAYSETGAYEFGQVVDSGSSTYTAAAIGWDFARDFGKDGYVEVELGVSRTLGGANPCYGARLAGGGEKFSMRSRSMDKTRVLLGIYGSRAISDRWRVGGELGVAQGPHDRDITASVSLRLSW</sequence>
<dbReference type="InterPro" id="IPR036709">
    <property type="entry name" value="Autotransporte_beta_dom_sf"/>
</dbReference>
<evidence type="ECO:0000256" key="1">
    <source>
        <dbReference type="SAM" id="SignalP"/>
    </source>
</evidence>